<dbReference type="InterPro" id="IPR001466">
    <property type="entry name" value="Beta-lactam-related"/>
</dbReference>
<keyword evidence="2" id="KW-0378">Hydrolase</keyword>
<comment type="caution">
    <text evidence="4">The sequence shown here is derived from an EMBL/GenBank/DDBJ whole genome shotgun (WGS) entry which is preliminary data.</text>
</comment>
<name>A0ABR3RZP5_9PLEO</name>
<reference evidence="4 5" key="1">
    <citation type="submission" date="2024-02" db="EMBL/GenBank/DDBJ databases">
        <title>De novo assembly and annotation of 12 fungi associated with fruit tree decline syndrome in Ontario, Canada.</title>
        <authorList>
            <person name="Sulman M."/>
            <person name="Ellouze W."/>
            <person name="Ilyukhin E."/>
        </authorList>
    </citation>
    <scope>NUCLEOTIDE SEQUENCE [LARGE SCALE GENOMIC DNA]</scope>
    <source>
        <strain evidence="4 5">M97-236</strain>
    </source>
</reference>
<dbReference type="PANTHER" id="PTHR43283:SF17">
    <property type="entry name" value="(LOVD), PUTATIVE (AFU_ORTHOLOGUE AFUA_5G00920)-RELATED"/>
    <property type="match status" value="1"/>
</dbReference>
<evidence type="ECO:0000259" key="3">
    <source>
        <dbReference type="Pfam" id="PF00144"/>
    </source>
</evidence>
<dbReference type="SUPFAM" id="SSF56601">
    <property type="entry name" value="beta-lactamase/transpeptidase-like"/>
    <property type="match status" value="1"/>
</dbReference>
<dbReference type="Proteomes" id="UP001521222">
    <property type="component" value="Unassembled WGS sequence"/>
</dbReference>
<dbReference type="InterPro" id="IPR050789">
    <property type="entry name" value="Diverse_Enzym_Activities"/>
</dbReference>
<dbReference type="Pfam" id="PF00144">
    <property type="entry name" value="Beta-lactamase"/>
    <property type="match status" value="1"/>
</dbReference>
<dbReference type="Gene3D" id="3.40.710.10">
    <property type="entry name" value="DD-peptidase/beta-lactamase superfamily"/>
    <property type="match status" value="1"/>
</dbReference>
<protein>
    <recommendedName>
        <fullName evidence="3">Beta-lactamase-related domain-containing protein</fullName>
    </recommendedName>
</protein>
<organism evidence="4 5">
    <name type="scientific">Nothophoma quercina</name>
    <dbReference type="NCBI Taxonomy" id="749835"/>
    <lineage>
        <taxon>Eukaryota</taxon>
        <taxon>Fungi</taxon>
        <taxon>Dikarya</taxon>
        <taxon>Ascomycota</taxon>
        <taxon>Pezizomycotina</taxon>
        <taxon>Dothideomycetes</taxon>
        <taxon>Pleosporomycetidae</taxon>
        <taxon>Pleosporales</taxon>
        <taxon>Pleosporineae</taxon>
        <taxon>Didymellaceae</taxon>
        <taxon>Nothophoma</taxon>
    </lineage>
</organism>
<evidence type="ECO:0000256" key="2">
    <source>
        <dbReference type="ARBA" id="ARBA00022801"/>
    </source>
</evidence>
<gene>
    <name evidence="4" type="ORF">SLS59_001060</name>
</gene>
<dbReference type="EMBL" id="JAKIXB020000003">
    <property type="protein sequence ID" value="KAL1609554.1"/>
    <property type="molecule type" value="Genomic_DNA"/>
</dbReference>
<accession>A0ABR3RZP5</accession>
<sequence>MEKFEAFLEKAAAKASNVIPGAAMAVVDQNGNYVYRKVSGANGVVEDAEPLEFDQTFFIASCTKLITSIAALQLVEKNLITLDAPLDRHLPELALQPIVTQTGDGQLKYDRANVSITLRHLVTHSSGATYEWIDPVLYAWRASRGDPMPAIVQNGDVATGFAYPRRFESGTSWNYSGGLDWTSLLVERLTGMSFEEYVKTNIAEPLGVETFTWHLSRKPEVAKKLMRMSTRAEDGTLADGPNPFWPEPIKEGGGAGMYANVHDFTRVLADLLKDSPVLLNKSTVDQMFSPQFAPGSSALQDFRALGEFAYQCTLDDSMEGVVANQGLAGLLVEEDVKRENYYRPANTLSWSGLPNLAWSINRERGLATFFATQVSPWADRKAWDVVARFETAVWTNLSA</sequence>
<keyword evidence="5" id="KW-1185">Reference proteome</keyword>
<proteinExistence type="inferred from homology"/>
<dbReference type="PANTHER" id="PTHR43283">
    <property type="entry name" value="BETA-LACTAMASE-RELATED"/>
    <property type="match status" value="1"/>
</dbReference>
<evidence type="ECO:0000313" key="4">
    <source>
        <dbReference type="EMBL" id="KAL1609554.1"/>
    </source>
</evidence>
<evidence type="ECO:0000313" key="5">
    <source>
        <dbReference type="Proteomes" id="UP001521222"/>
    </source>
</evidence>
<evidence type="ECO:0000256" key="1">
    <source>
        <dbReference type="ARBA" id="ARBA00009009"/>
    </source>
</evidence>
<dbReference type="InterPro" id="IPR012338">
    <property type="entry name" value="Beta-lactam/transpept-like"/>
</dbReference>
<feature type="domain" description="Beta-lactamase-related" evidence="3">
    <location>
        <begin position="15"/>
        <end position="383"/>
    </location>
</feature>
<comment type="similarity">
    <text evidence="1">Belongs to the class-A beta-lactamase family.</text>
</comment>